<name>A0ABM0UX94_CAMSA</name>
<feature type="chain" id="PRO_5047512546" evidence="2">
    <location>
        <begin position="26"/>
        <end position="120"/>
    </location>
</feature>
<reference evidence="3" key="1">
    <citation type="journal article" date="2014" name="Nat. Commun.">
        <title>The emerging biofuel crop Camelina sativa retains a highly undifferentiated hexaploid genome structure.</title>
        <authorList>
            <person name="Kagale S."/>
            <person name="Koh C."/>
            <person name="Nixon J."/>
            <person name="Bollina V."/>
            <person name="Clarke W.E."/>
            <person name="Tuteja R."/>
            <person name="Spillane C."/>
            <person name="Robinson S.J."/>
            <person name="Links M.G."/>
            <person name="Clarke C."/>
            <person name="Higgins E.E."/>
            <person name="Huebert T."/>
            <person name="Sharpe A.G."/>
            <person name="Parkin I.A."/>
        </authorList>
    </citation>
    <scope>NUCLEOTIDE SEQUENCE [LARGE SCALE GENOMIC DNA]</scope>
    <source>
        <strain evidence="3">cv. DH55</strain>
    </source>
</reference>
<evidence type="ECO:0000256" key="1">
    <source>
        <dbReference type="SAM" id="MobiDB-lite"/>
    </source>
</evidence>
<evidence type="ECO:0000313" key="4">
    <source>
        <dbReference type="RefSeq" id="XP_010447685.1"/>
    </source>
</evidence>
<keyword evidence="3" id="KW-1185">Reference proteome</keyword>
<organism evidence="3 4">
    <name type="scientific">Camelina sativa</name>
    <name type="common">False flax</name>
    <name type="synonym">Myagrum sativum</name>
    <dbReference type="NCBI Taxonomy" id="90675"/>
    <lineage>
        <taxon>Eukaryota</taxon>
        <taxon>Viridiplantae</taxon>
        <taxon>Streptophyta</taxon>
        <taxon>Embryophyta</taxon>
        <taxon>Tracheophyta</taxon>
        <taxon>Spermatophyta</taxon>
        <taxon>Magnoliopsida</taxon>
        <taxon>eudicotyledons</taxon>
        <taxon>Gunneridae</taxon>
        <taxon>Pentapetalae</taxon>
        <taxon>rosids</taxon>
        <taxon>malvids</taxon>
        <taxon>Brassicales</taxon>
        <taxon>Brassicaceae</taxon>
        <taxon>Camelineae</taxon>
        <taxon>Camelina</taxon>
    </lineage>
</organism>
<accession>A0ABM0UX94</accession>
<dbReference type="RefSeq" id="XP_010447685.1">
    <property type="nucleotide sequence ID" value="XM_010449383.2"/>
</dbReference>
<protein>
    <submittedName>
        <fullName evidence="4">Uncharacterized protein LOC104730239</fullName>
    </submittedName>
</protein>
<dbReference type="Proteomes" id="UP000694864">
    <property type="component" value="Chromosome 12"/>
</dbReference>
<evidence type="ECO:0000313" key="3">
    <source>
        <dbReference type="Proteomes" id="UP000694864"/>
    </source>
</evidence>
<proteinExistence type="predicted"/>
<gene>
    <name evidence="4" type="primary">LOC104730239</name>
</gene>
<feature type="region of interest" description="Disordered" evidence="1">
    <location>
        <begin position="72"/>
        <end position="92"/>
    </location>
</feature>
<evidence type="ECO:0000256" key="2">
    <source>
        <dbReference type="SAM" id="SignalP"/>
    </source>
</evidence>
<sequence length="120" mass="13071">MRTSLSFSCSLVIFLLLLSQPLANSTDENQESIPQVLTTWGRRLAQHGDSNPVDHRDDPLRFFMRKVRVGGGGRRTHRRVPSSGHGGGGGSSATCRPSLSIALRFGSTVLSSILLIFFAF</sequence>
<dbReference type="GeneID" id="104730239"/>
<reference evidence="4" key="2">
    <citation type="submission" date="2025-08" db="UniProtKB">
        <authorList>
            <consortium name="RefSeq"/>
        </authorList>
    </citation>
    <scope>IDENTIFICATION</scope>
    <source>
        <tissue evidence="4">Leaf</tissue>
    </source>
</reference>
<keyword evidence="2" id="KW-0732">Signal</keyword>
<feature type="signal peptide" evidence="2">
    <location>
        <begin position="1"/>
        <end position="25"/>
    </location>
</feature>